<accession>A0A9X1YR77</accession>
<keyword evidence="3" id="KW-0813">Transport</keyword>
<dbReference type="SMART" id="SM00382">
    <property type="entry name" value="AAA"/>
    <property type="match status" value="1"/>
</dbReference>
<sequence>MTAPRPTAAVPDSLLEIDGLATSFQTPRGALRAVDGVSLRVERGQTVCIAGESGCGKSVTALSVMGLLPQAARVEGAIRFNGVDLLTLPPAQRRALRGRAMAMVFQEPMSALNPVQSIGWQVAEVFAIHGTAGRAEARQKVLALLRRVGIADPERRYDEYPHQMSGGMKQRVMIAMALANGPELLIADEPTTALDVTIQAQVLQLLREAQRELGTGILFVTHDLAVVAGIADRLVVMVAGRVVEQGSVIDVLETPAHPYTIALLAARPRPGLTRRGGDPLPAIPGAVPSPFDRVDGCRYQARCPRVQARCRTDAPALARVTRGAGDGHAAACHFPEGGLA</sequence>
<dbReference type="PANTHER" id="PTHR43297:SF2">
    <property type="entry name" value="DIPEPTIDE TRANSPORT ATP-BINDING PROTEIN DPPD"/>
    <property type="match status" value="1"/>
</dbReference>
<comment type="caution">
    <text evidence="9">The sequence shown here is derived from an EMBL/GenBank/DDBJ whole genome shotgun (WGS) entry which is preliminary data.</text>
</comment>
<dbReference type="AlphaFoldDB" id="A0A9X1YR77"/>
<comment type="subcellular location">
    <subcellularLocation>
        <location evidence="1">Cell inner membrane</location>
        <topology evidence="1">Peripheral membrane protein</topology>
    </subcellularLocation>
</comment>
<dbReference type="RefSeq" id="WP_275682997.1">
    <property type="nucleotide sequence ID" value="NZ_JAJLJH010000003.1"/>
</dbReference>
<dbReference type="GO" id="GO:0016887">
    <property type="term" value="F:ATP hydrolysis activity"/>
    <property type="evidence" value="ECO:0007669"/>
    <property type="project" value="InterPro"/>
</dbReference>
<dbReference type="Proteomes" id="UP001139353">
    <property type="component" value="Unassembled WGS sequence"/>
</dbReference>
<dbReference type="InterPro" id="IPR017871">
    <property type="entry name" value="ABC_transporter-like_CS"/>
</dbReference>
<dbReference type="FunFam" id="3.40.50.300:FF:000016">
    <property type="entry name" value="Oligopeptide ABC transporter ATP-binding component"/>
    <property type="match status" value="1"/>
</dbReference>
<keyword evidence="5" id="KW-0547">Nucleotide-binding</keyword>
<keyword evidence="4" id="KW-1003">Cell membrane</keyword>
<dbReference type="PANTHER" id="PTHR43297">
    <property type="entry name" value="OLIGOPEPTIDE TRANSPORT ATP-BINDING PROTEIN APPD"/>
    <property type="match status" value="1"/>
</dbReference>
<evidence type="ECO:0000256" key="3">
    <source>
        <dbReference type="ARBA" id="ARBA00022448"/>
    </source>
</evidence>
<dbReference type="PROSITE" id="PS00211">
    <property type="entry name" value="ABC_TRANSPORTER_1"/>
    <property type="match status" value="1"/>
</dbReference>
<dbReference type="SUPFAM" id="SSF52540">
    <property type="entry name" value="P-loop containing nucleoside triphosphate hydrolases"/>
    <property type="match status" value="1"/>
</dbReference>
<reference evidence="9" key="1">
    <citation type="submission" date="2021-11" db="EMBL/GenBank/DDBJ databases">
        <title>BS-T2-15 a new species belonging to the Comamonadaceae family isolated from the soil of a French oak forest.</title>
        <authorList>
            <person name="Mieszkin S."/>
            <person name="Alain K."/>
        </authorList>
    </citation>
    <scope>NUCLEOTIDE SEQUENCE</scope>
    <source>
        <strain evidence="9">BS-T2-15</strain>
    </source>
</reference>
<evidence type="ECO:0000256" key="1">
    <source>
        <dbReference type="ARBA" id="ARBA00004417"/>
    </source>
</evidence>
<organism evidence="9 10">
    <name type="scientific">Scleromatobacter humisilvae</name>
    <dbReference type="NCBI Taxonomy" id="2897159"/>
    <lineage>
        <taxon>Bacteria</taxon>
        <taxon>Pseudomonadati</taxon>
        <taxon>Pseudomonadota</taxon>
        <taxon>Betaproteobacteria</taxon>
        <taxon>Burkholderiales</taxon>
        <taxon>Sphaerotilaceae</taxon>
        <taxon>Scleromatobacter</taxon>
    </lineage>
</organism>
<dbReference type="CDD" id="cd03257">
    <property type="entry name" value="ABC_NikE_OppD_transporters"/>
    <property type="match status" value="1"/>
</dbReference>
<dbReference type="GO" id="GO:0005886">
    <property type="term" value="C:plasma membrane"/>
    <property type="evidence" value="ECO:0007669"/>
    <property type="project" value="UniProtKB-SubCell"/>
</dbReference>
<evidence type="ECO:0000256" key="2">
    <source>
        <dbReference type="ARBA" id="ARBA00005417"/>
    </source>
</evidence>
<keyword evidence="6 9" id="KW-0067">ATP-binding</keyword>
<feature type="domain" description="ABC transporter" evidence="8">
    <location>
        <begin position="15"/>
        <end position="264"/>
    </location>
</feature>
<dbReference type="Pfam" id="PF00005">
    <property type="entry name" value="ABC_tran"/>
    <property type="match status" value="1"/>
</dbReference>
<protein>
    <submittedName>
        <fullName evidence="9">ABC transporter ATP-binding protein</fullName>
    </submittedName>
</protein>
<name>A0A9X1YR77_9BURK</name>
<dbReference type="GO" id="GO:0055085">
    <property type="term" value="P:transmembrane transport"/>
    <property type="evidence" value="ECO:0007669"/>
    <property type="project" value="UniProtKB-ARBA"/>
</dbReference>
<dbReference type="EMBL" id="JAJLJH010000003">
    <property type="protein sequence ID" value="MCK9686961.1"/>
    <property type="molecule type" value="Genomic_DNA"/>
</dbReference>
<dbReference type="InterPro" id="IPR003439">
    <property type="entry name" value="ABC_transporter-like_ATP-bd"/>
</dbReference>
<dbReference type="Pfam" id="PF08352">
    <property type="entry name" value="oligo_HPY"/>
    <property type="match status" value="1"/>
</dbReference>
<evidence type="ECO:0000259" key="8">
    <source>
        <dbReference type="PROSITE" id="PS50893"/>
    </source>
</evidence>
<dbReference type="InterPro" id="IPR003593">
    <property type="entry name" value="AAA+_ATPase"/>
</dbReference>
<dbReference type="GO" id="GO:0005524">
    <property type="term" value="F:ATP binding"/>
    <property type="evidence" value="ECO:0007669"/>
    <property type="project" value="UniProtKB-KW"/>
</dbReference>
<keyword evidence="7" id="KW-0472">Membrane</keyword>
<evidence type="ECO:0000256" key="5">
    <source>
        <dbReference type="ARBA" id="ARBA00022741"/>
    </source>
</evidence>
<evidence type="ECO:0000256" key="4">
    <source>
        <dbReference type="ARBA" id="ARBA00022475"/>
    </source>
</evidence>
<dbReference type="InterPro" id="IPR013563">
    <property type="entry name" value="Oligopep_ABC_C"/>
</dbReference>
<gene>
    <name evidence="9" type="ORF">LPC04_14710</name>
</gene>
<dbReference type="InterPro" id="IPR050388">
    <property type="entry name" value="ABC_Ni/Peptide_Import"/>
</dbReference>
<dbReference type="InterPro" id="IPR027417">
    <property type="entry name" value="P-loop_NTPase"/>
</dbReference>
<dbReference type="GO" id="GO:0015833">
    <property type="term" value="P:peptide transport"/>
    <property type="evidence" value="ECO:0007669"/>
    <property type="project" value="InterPro"/>
</dbReference>
<proteinExistence type="inferred from homology"/>
<evidence type="ECO:0000313" key="10">
    <source>
        <dbReference type="Proteomes" id="UP001139353"/>
    </source>
</evidence>
<comment type="similarity">
    <text evidence="2">Belongs to the ABC transporter superfamily.</text>
</comment>
<evidence type="ECO:0000256" key="7">
    <source>
        <dbReference type="ARBA" id="ARBA00023136"/>
    </source>
</evidence>
<dbReference type="PROSITE" id="PS50893">
    <property type="entry name" value="ABC_TRANSPORTER_2"/>
    <property type="match status" value="1"/>
</dbReference>
<evidence type="ECO:0000313" key="9">
    <source>
        <dbReference type="EMBL" id="MCK9686961.1"/>
    </source>
</evidence>
<evidence type="ECO:0000256" key="6">
    <source>
        <dbReference type="ARBA" id="ARBA00022840"/>
    </source>
</evidence>
<dbReference type="NCBIfam" id="TIGR01727">
    <property type="entry name" value="oligo_HPY"/>
    <property type="match status" value="1"/>
</dbReference>
<keyword evidence="10" id="KW-1185">Reference proteome</keyword>
<dbReference type="Gene3D" id="3.40.50.300">
    <property type="entry name" value="P-loop containing nucleotide triphosphate hydrolases"/>
    <property type="match status" value="1"/>
</dbReference>